<comment type="caution">
    <text evidence="1">The sequence shown here is derived from an EMBL/GenBank/DDBJ whole genome shotgun (WGS) entry which is preliminary data.</text>
</comment>
<sequence length="92" mass="9885">MTLLAHHGSSLPFRVSLSLHPSAAVRATFFFSFSLAVAEVLTEGLERKKKKNGLFELYSVLAFDVVTFLRRCLGLVGGGVCRKATARAVAGS</sequence>
<accession>A0A061ISW1</accession>
<dbReference type="AlphaFoldDB" id="A0A061ISW1"/>
<gene>
    <name evidence="1" type="ORF">TRSC58_07406</name>
</gene>
<dbReference type="Proteomes" id="UP000031737">
    <property type="component" value="Unassembled WGS sequence"/>
</dbReference>
<organism evidence="1 2">
    <name type="scientific">Trypanosoma rangeli SC58</name>
    <dbReference type="NCBI Taxonomy" id="429131"/>
    <lineage>
        <taxon>Eukaryota</taxon>
        <taxon>Discoba</taxon>
        <taxon>Euglenozoa</taxon>
        <taxon>Kinetoplastea</taxon>
        <taxon>Metakinetoplastina</taxon>
        <taxon>Trypanosomatida</taxon>
        <taxon>Trypanosomatidae</taxon>
        <taxon>Trypanosoma</taxon>
        <taxon>Herpetosoma</taxon>
    </lineage>
</organism>
<proteinExistence type="predicted"/>
<evidence type="ECO:0000313" key="2">
    <source>
        <dbReference type="Proteomes" id="UP000031737"/>
    </source>
</evidence>
<reference evidence="1 2" key="1">
    <citation type="submission" date="2013-07" db="EMBL/GenBank/DDBJ databases">
        <authorList>
            <person name="Stoco P.H."/>
            <person name="Wagner G."/>
            <person name="Gerber A."/>
            <person name="Zaha A."/>
            <person name="Thompson C."/>
            <person name="Bartholomeu D.C."/>
            <person name="Luckemeyer D.D."/>
            <person name="Bahia D."/>
            <person name="Loreto E."/>
            <person name="Prestes E.B."/>
            <person name="Lima F.M."/>
            <person name="Rodrigues-Luiz G."/>
            <person name="Vallejo G.A."/>
            <person name="Filho J.F."/>
            <person name="Monteiro K.M."/>
            <person name="Tyler K.M."/>
            <person name="de Almeida L.G."/>
            <person name="Ortiz M.F."/>
            <person name="Siervo M.A."/>
            <person name="de Moraes M.H."/>
            <person name="Cunha O.L."/>
            <person name="Mendonca-Neto R."/>
            <person name="Silva R."/>
            <person name="Teixeira S.M."/>
            <person name="Murta S.M."/>
            <person name="Sincero T.C."/>
            <person name="Mendes T.A."/>
            <person name="Urmenyi T.P."/>
            <person name="Silva V.G."/>
            <person name="da Rocha W.D."/>
            <person name="Andersson B."/>
            <person name="Romanha A.J."/>
            <person name="Steindel M."/>
            <person name="de Vasconcelos A.T."/>
            <person name="Grisard E.C."/>
        </authorList>
    </citation>
    <scope>NUCLEOTIDE SEQUENCE [LARGE SCALE GENOMIC DNA]</scope>
    <source>
        <strain evidence="1 2">SC58</strain>
    </source>
</reference>
<name>A0A061ISW1_TRYRA</name>
<dbReference type="VEuPathDB" id="TriTrypDB:TRSC58_07406"/>
<keyword evidence="2" id="KW-1185">Reference proteome</keyword>
<dbReference type="EMBL" id="AUPL01007610">
    <property type="protein sequence ID" value="ESL05005.1"/>
    <property type="molecule type" value="Genomic_DNA"/>
</dbReference>
<evidence type="ECO:0000313" key="1">
    <source>
        <dbReference type="EMBL" id="ESL05005.1"/>
    </source>
</evidence>
<protein>
    <submittedName>
        <fullName evidence="1">Uncharacterized protein</fullName>
    </submittedName>
</protein>